<dbReference type="Proteomes" id="UP000054166">
    <property type="component" value="Unassembled WGS sequence"/>
</dbReference>
<dbReference type="EMBL" id="KN832981">
    <property type="protein sequence ID" value="KIM86521.1"/>
    <property type="molecule type" value="Genomic_DNA"/>
</dbReference>
<dbReference type="AlphaFoldDB" id="A0A0C3G770"/>
<name>A0A0C3G770_PILCF</name>
<accession>A0A0C3G770</accession>
<dbReference type="HOGENOM" id="CLU_2134453_0_0_1"/>
<organism evidence="1 2">
    <name type="scientific">Piloderma croceum (strain F 1598)</name>
    <dbReference type="NCBI Taxonomy" id="765440"/>
    <lineage>
        <taxon>Eukaryota</taxon>
        <taxon>Fungi</taxon>
        <taxon>Dikarya</taxon>
        <taxon>Basidiomycota</taxon>
        <taxon>Agaricomycotina</taxon>
        <taxon>Agaricomycetes</taxon>
        <taxon>Agaricomycetidae</taxon>
        <taxon>Atheliales</taxon>
        <taxon>Atheliaceae</taxon>
        <taxon>Piloderma</taxon>
    </lineage>
</organism>
<protein>
    <submittedName>
        <fullName evidence="1">Uncharacterized protein</fullName>
    </submittedName>
</protein>
<reference evidence="1 2" key="1">
    <citation type="submission" date="2014-04" db="EMBL/GenBank/DDBJ databases">
        <authorList>
            <consortium name="DOE Joint Genome Institute"/>
            <person name="Kuo A."/>
            <person name="Tarkka M."/>
            <person name="Buscot F."/>
            <person name="Kohler A."/>
            <person name="Nagy L.G."/>
            <person name="Floudas D."/>
            <person name="Copeland A."/>
            <person name="Barry K.W."/>
            <person name="Cichocki N."/>
            <person name="Veneault-Fourrey C."/>
            <person name="LaButti K."/>
            <person name="Lindquist E.A."/>
            <person name="Lipzen A."/>
            <person name="Lundell T."/>
            <person name="Morin E."/>
            <person name="Murat C."/>
            <person name="Sun H."/>
            <person name="Tunlid A."/>
            <person name="Henrissat B."/>
            <person name="Grigoriev I.V."/>
            <person name="Hibbett D.S."/>
            <person name="Martin F."/>
            <person name="Nordberg H.P."/>
            <person name="Cantor M.N."/>
            <person name="Hua S.X."/>
        </authorList>
    </citation>
    <scope>NUCLEOTIDE SEQUENCE [LARGE SCALE GENOMIC DNA]</scope>
    <source>
        <strain evidence="1 2">F 1598</strain>
    </source>
</reference>
<gene>
    <name evidence="1" type="ORF">PILCRDRAFT_306615</name>
</gene>
<sequence>MLNVGGRWLTREVSKRRTRLVARYKIAAKMRNLSFEGHSCALLAYIVVDEVSCTVRVTIHGRNINGALKGKDLKRRLEGNSRCHRCCYQIGRTKSFLYEDNGTVGQRIRNHSP</sequence>
<keyword evidence="2" id="KW-1185">Reference proteome</keyword>
<evidence type="ECO:0000313" key="1">
    <source>
        <dbReference type="EMBL" id="KIM86521.1"/>
    </source>
</evidence>
<reference evidence="2" key="2">
    <citation type="submission" date="2015-01" db="EMBL/GenBank/DDBJ databases">
        <title>Evolutionary Origins and Diversification of the Mycorrhizal Mutualists.</title>
        <authorList>
            <consortium name="DOE Joint Genome Institute"/>
            <consortium name="Mycorrhizal Genomics Consortium"/>
            <person name="Kohler A."/>
            <person name="Kuo A."/>
            <person name="Nagy L.G."/>
            <person name="Floudas D."/>
            <person name="Copeland A."/>
            <person name="Barry K.W."/>
            <person name="Cichocki N."/>
            <person name="Veneault-Fourrey C."/>
            <person name="LaButti K."/>
            <person name="Lindquist E.A."/>
            <person name="Lipzen A."/>
            <person name="Lundell T."/>
            <person name="Morin E."/>
            <person name="Murat C."/>
            <person name="Riley R."/>
            <person name="Ohm R."/>
            <person name="Sun H."/>
            <person name="Tunlid A."/>
            <person name="Henrissat B."/>
            <person name="Grigoriev I.V."/>
            <person name="Hibbett D.S."/>
            <person name="Martin F."/>
        </authorList>
    </citation>
    <scope>NUCLEOTIDE SEQUENCE [LARGE SCALE GENOMIC DNA]</scope>
    <source>
        <strain evidence="2">F 1598</strain>
    </source>
</reference>
<evidence type="ECO:0000313" key="2">
    <source>
        <dbReference type="Proteomes" id="UP000054166"/>
    </source>
</evidence>
<proteinExistence type="predicted"/>
<dbReference type="InParanoid" id="A0A0C3G770"/>